<gene>
    <name evidence="6" type="primary">tnpa</name>
    <name evidence="6" type="ORF">NCTC9836_00135</name>
</gene>
<reference evidence="6 7" key="1">
    <citation type="submission" date="2018-06" db="EMBL/GenBank/DDBJ databases">
        <authorList>
            <consortium name="Pathogen Informatics"/>
            <person name="Doyle S."/>
        </authorList>
    </citation>
    <scope>NUCLEOTIDE SEQUENCE [LARGE SCALE GENOMIC DNA]</scope>
    <source>
        <strain evidence="6 7">NCTC9836</strain>
    </source>
</reference>
<protein>
    <submittedName>
        <fullName evidence="6">TnpA, transposase (3' segment)</fullName>
    </submittedName>
</protein>
<keyword evidence="7" id="KW-1185">Reference proteome</keyword>
<evidence type="ECO:0000256" key="2">
    <source>
        <dbReference type="ARBA" id="ARBA00022578"/>
    </source>
</evidence>
<dbReference type="InterPro" id="IPR047653">
    <property type="entry name" value="Tn3-like_transpos"/>
</dbReference>
<feature type="domain" description="Tn3 transposase DDE" evidence="5">
    <location>
        <begin position="150"/>
        <end position="536"/>
    </location>
</feature>
<comment type="similarity">
    <text evidence="1">Belongs to the transposase 7 family.</text>
</comment>
<name>A0A381J639_9CLOT</name>
<keyword evidence="4" id="KW-0233">DNA recombination</keyword>
<evidence type="ECO:0000256" key="4">
    <source>
        <dbReference type="ARBA" id="ARBA00023172"/>
    </source>
</evidence>
<accession>A0A381J639</accession>
<keyword evidence="2" id="KW-0815">Transposition</keyword>
<dbReference type="EMBL" id="UFWZ01000001">
    <property type="protein sequence ID" value="SUY45065.1"/>
    <property type="molecule type" value="Genomic_DNA"/>
</dbReference>
<dbReference type="NCBIfam" id="NF033527">
    <property type="entry name" value="transpos_Tn3"/>
    <property type="match status" value="1"/>
</dbReference>
<organism evidence="6 7">
    <name type="scientific">Clostridium putrefaciens</name>
    <dbReference type="NCBI Taxonomy" id="99675"/>
    <lineage>
        <taxon>Bacteria</taxon>
        <taxon>Bacillati</taxon>
        <taxon>Bacillota</taxon>
        <taxon>Clostridia</taxon>
        <taxon>Eubacteriales</taxon>
        <taxon>Clostridiaceae</taxon>
        <taxon>Clostridium</taxon>
    </lineage>
</organism>
<sequence>MPKNAPLDFVSNQWEEYVYDEDGNIDKKYYELAAFTELKNAIRSGDISIVGSNQHIPLEEYLLTEEEWTKYKEKSTDFKVPLDAEKYLADRIALLNSKLKYVSDNIKKLKGVSIENNKFILSRLEKAVPDDAKRLSSKVYALMPRVNLSDILIDICKYTMFDKKLIHTATNKEPKDIEKGCIIATIMALGTNIGLKKMEQAVKGLTYKQMSNVANWRMSDDNLENAMIEIVNIQHKQPYARYWGNGTTSSSDGVRVRTAVESLNSSYNPHYGFEKGVTMYATVSDQYSRFVIDVINTNSRDAIHIVDILLNHNTELEIEEHYTDTAGYTDQVFGLTHLLGFRFAPRLRDISDCKLYYVETKEDFKNIESVIKGKININVIKENYDDILKLAYSIKQGKVSASLIMSKLGSYARQNSLAKALSEIGKTEKTIFILDYLSDENFRRKIHTGLNKGEATNALARALFFGKHGMLHEKDIQAQIQRATALSIIINSITLWNTLYLPKVIDKLKEKEEINESFIKHISPLGLEHVNFVGQYNFDDNSNYDSYFFLTGILHKLRSLPLIEFNITFVYITPYIV</sequence>
<dbReference type="AlphaFoldDB" id="A0A381J639"/>
<dbReference type="GO" id="GO:0004803">
    <property type="term" value="F:transposase activity"/>
    <property type="evidence" value="ECO:0007669"/>
    <property type="project" value="InterPro"/>
</dbReference>
<dbReference type="InterPro" id="IPR002513">
    <property type="entry name" value="Tn3_Tnp_DDE_dom"/>
</dbReference>
<evidence type="ECO:0000313" key="6">
    <source>
        <dbReference type="EMBL" id="SUY45065.1"/>
    </source>
</evidence>
<dbReference type="Proteomes" id="UP000254664">
    <property type="component" value="Unassembled WGS sequence"/>
</dbReference>
<evidence type="ECO:0000259" key="5">
    <source>
        <dbReference type="Pfam" id="PF01526"/>
    </source>
</evidence>
<keyword evidence="3" id="KW-0238">DNA-binding</keyword>
<proteinExistence type="inferred from homology"/>
<dbReference type="GO" id="GO:0003677">
    <property type="term" value="F:DNA binding"/>
    <property type="evidence" value="ECO:0007669"/>
    <property type="project" value="UniProtKB-KW"/>
</dbReference>
<evidence type="ECO:0000256" key="1">
    <source>
        <dbReference type="ARBA" id="ARBA00009402"/>
    </source>
</evidence>
<evidence type="ECO:0000313" key="7">
    <source>
        <dbReference type="Proteomes" id="UP000254664"/>
    </source>
</evidence>
<dbReference type="GO" id="GO:0006313">
    <property type="term" value="P:DNA transposition"/>
    <property type="evidence" value="ECO:0007669"/>
    <property type="project" value="InterPro"/>
</dbReference>
<dbReference type="Pfam" id="PF01526">
    <property type="entry name" value="DDE_Tnp_Tn3"/>
    <property type="match status" value="1"/>
</dbReference>
<evidence type="ECO:0000256" key="3">
    <source>
        <dbReference type="ARBA" id="ARBA00023125"/>
    </source>
</evidence>